<dbReference type="RefSeq" id="WP_058374954.1">
    <property type="nucleotide sequence ID" value="NZ_CP011035.1"/>
</dbReference>
<dbReference type="InterPro" id="IPR000387">
    <property type="entry name" value="Tyr_Pase_dom"/>
</dbReference>
<evidence type="ECO:0000259" key="4">
    <source>
        <dbReference type="PROSITE" id="PS50146"/>
    </source>
</evidence>
<dbReference type="InterPro" id="IPR003595">
    <property type="entry name" value="Tyr_Pase_cat"/>
</dbReference>
<dbReference type="InterPro" id="IPR017438">
    <property type="entry name" value="ATP-NAD_kinase_N"/>
</dbReference>
<evidence type="ECO:0000256" key="1">
    <source>
        <dbReference type="SAM" id="Phobius"/>
    </source>
</evidence>
<evidence type="ECO:0000313" key="5">
    <source>
        <dbReference type="EMBL" id="ALS34970.1"/>
    </source>
</evidence>
<dbReference type="Proteomes" id="UP000065261">
    <property type="component" value="Chromosome II"/>
</dbReference>
<dbReference type="Gene3D" id="2.60.200.40">
    <property type="match status" value="1"/>
</dbReference>
<dbReference type="KEGG" id="ptn:PTRA_b0499"/>
<dbReference type="InterPro" id="IPR004363">
    <property type="entry name" value="Methylgl_synth"/>
</dbReference>
<dbReference type="InterPro" id="IPR029021">
    <property type="entry name" value="Prot-tyrosine_phosphatase-like"/>
</dbReference>
<dbReference type="AlphaFoldDB" id="A0A0U2WNM8"/>
<dbReference type="NCBIfam" id="NF009025">
    <property type="entry name" value="PRK12361.1"/>
    <property type="match status" value="1"/>
</dbReference>
<dbReference type="PROSITE" id="PS50054">
    <property type="entry name" value="TYR_PHOSPHATASE_DUAL"/>
    <property type="match status" value="1"/>
</dbReference>
<feature type="domain" description="DAGKc" evidence="4">
    <location>
        <begin position="236"/>
        <end position="369"/>
    </location>
</feature>
<dbReference type="PANTHER" id="PTHR30492:SF0">
    <property type="entry name" value="METHYLGLYOXAL SYNTHASE"/>
    <property type="match status" value="1"/>
</dbReference>
<keyword evidence="1" id="KW-0812">Transmembrane</keyword>
<dbReference type="SMART" id="SM00195">
    <property type="entry name" value="DSPc"/>
    <property type="match status" value="1"/>
</dbReference>
<dbReference type="SUPFAM" id="SSF52799">
    <property type="entry name" value="(Phosphotyrosine protein) phosphatases II"/>
    <property type="match status" value="1"/>
</dbReference>
<gene>
    <name evidence="5" type="ORF">PTRA_b0499</name>
</gene>
<evidence type="ECO:0008006" key="7">
    <source>
        <dbReference type="Google" id="ProtNLM"/>
    </source>
</evidence>
<keyword evidence="1" id="KW-1133">Transmembrane helix</keyword>
<dbReference type="GO" id="GO:0016301">
    <property type="term" value="F:kinase activity"/>
    <property type="evidence" value="ECO:0007669"/>
    <property type="project" value="InterPro"/>
</dbReference>
<dbReference type="PANTHER" id="PTHR30492">
    <property type="entry name" value="METHYLGLYOXAL SYNTHASE"/>
    <property type="match status" value="1"/>
</dbReference>
<dbReference type="SMART" id="SM00404">
    <property type="entry name" value="PTPc_motif"/>
    <property type="match status" value="1"/>
</dbReference>
<dbReference type="SUPFAM" id="SSF111331">
    <property type="entry name" value="NAD kinase/diacylglycerol kinase-like"/>
    <property type="match status" value="1"/>
</dbReference>
<sequence>MWAAISYLLLALILIFIGWEVNSIYFSIVFYWSALSLLLVGGAYIFDIAKVFRKRENGVIPFYIRWAFIPFLFGAQLYNAWARKHDKVPPIQKINEHLFLACRLFPSDIDTLKENGITAILDVTCEFDGLEWSSTQENINYLNIPVLDHSVPTHSQLNQAINWIHHHVQKDRRVVVHCALGRGRSVFVMAAYLLSQNKDADVHQVLAQIKETRETANLNKRQLHHLAKRHKKGELVIKNKAFLIANPVSGTKMWQDKQHLIIASLSAYYDLTVLTTSKEVNGVALAKQAIKEQPDIIIACGGDGTVTEVASVLVHTKCRLGIIPLGTANALAHVLMGIKSKFIPVEQACDLIIDGQTSLIDTAYCNDELMLLLAGIGFEHSMIEKADREAKNKSGQLAYLNGFLQAFGEQKAQVLTIKLDDNEPTQVSTNSFIVANAAPFTTLLAQGGGQPDHSDGLLDVNWLIPNKENGTTVLSIAELMFSSITQTHLAINSHHTNAKRVEISAEQEIKYVVDGEVKTSNKLVITISPGSLNVICKEQLDK</sequence>
<dbReference type="Pfam" id="PF00781">
    <property type="entry name" value="DAGK_cat"/>
    <property type="match status" value="1"/>
</dbReference>
<dbReference type="InterPro" id="IPR016064">
    <property type="entry name" value="NAD/diacylglycerol_kinase_sf"/>
</dbReference>
<dbReference type="OrthoDB" id="142078at2"/>
<feature type="domain" description="Tyrosine-protein phosphatase" evidence="2">
    <location>
        <begin position="89"/>
        <end position="235"/>
    </location>
</feature>
<feature type="domain" description="Tyrosine specific protein phosphatases" evidence="3">
    <location>
        <begin position="155"/>
        <end position="224"/>
    </location>
</feature>
<dbReference type="GO" id="GO:0008929">
    <property type="term" value="F:methylglyoxal synthase activity"/>
    <property type="evidence" value="ECO:0007669"/>
    <property type="project" value="InterPro"/>
</dbReference>
<dbReference type="EMBL" id="CP011035">
    <property type="protein sequence ID" value="ALS34970.1"/>
    <property type="molecule type" value="Genomic_DNA"/>
</dbReference>
<proteinExistence type="predicted"/>
<dbReference type="PROSITE" id="PS50056">
    <property type="entry name" value="TYR_PHOSPHATASE_2"/>
    <property type="match status" value="1"/>
</dbReference>
<dbReference type="GO" id="GO:0005829">
    <property type="term" value="C:cytosol"/>
    <property type="evidence" value="ECO:0007669"/>
    <property type="project" value="TreeGrafter"/>
</dbReference>
<keyword evidence="1" id="KW-0472">Membrane</keyword>
<feature type="transmembrane region" description="Helical" evidence="1">
    <location>
        <begin position="28"/>
        <end position="46"/>
    </location>
</feature>
<organism evidence="5">
    <name type="scientific">Pseudoalteromonas translucida KMM 520</name>
    <dbReference type="NCBI Taxonomy" id="1315283"/>
    <lineage>
        <taxon>Bacteria</taxon>
        <taxon>Pseudomonadati</taxon>
        <taxon>Pseudomonadota</taxon>
        <taxon>Gammaproteobacteria</taxon>
        <taxon>Alteromonadales</taxon>
        <taxon>Pseudoalteromonadaceae</taxon>
        <taxon>Pseudoalteromonas</taxon>
    </lineage>
</organism>
<reference evidence="5 6" key="1">
    <citation type="submission" date="2015-03" db="EMBL/GenBank/DDBJ databases">
        <authorList>
            <person name="Murphy D."/>
        </authorList>
    </citation>
    <scope>NUCLEOTIDE SEQUENCE [LARGE SCALE GENOMIC DNA]</scope>
    <source>
        <strain evidence="5 6">KMM 520</strain>
    </source>
</reference>
<evidence type="ECO:0000259" key="2">
    <source>
        <dbReference type="PROSITE" id="PS50054"/>
    </source>
</evidence>
<evidence type="ECO:0000313" key="6">
    <source>
        <dbReference type="Proteomes" id="UP000065261"/>
    </source>
</evidence>
<feature type="transmembrane region" description="Helical" evidence="1">
    <location>
        <begin position="58"/>
        <end position="81"/>
    </location>
</feature>
<protein>
    <recommendedName>
        <fullName evidence="7">Methylglyoxal synthase</fullName>
    </recommendedName>
</protein>
<evidence type="ECO:0000259" key="3">
    <source>
        <dbReference type="PROSITE" id="PS50056"/>
    </source>
</evidence>
<dbReference type="InterPro" id="IPR000340">
    <property type="entry name" value="Dual-sp_phosphatase_cat-dom"/>
</dbReference>
<dbReference type="InterPro" id="IPR001206">
    <property type="entry name" value="Diacylglycerol_kinase_cat_dom"/>
</dbReference>
<accession>A0A0U2WNM8</accession>
<dbReference type="FunFam" id="3.90.190.10:FF:000157">
    <property type="entry name" value="Protein-tyrosine phosphatase"/>
    <property type="match status" value="1"/>
</dbReference>
<dbReference type="Gene3D" id="3.40.50.10330">
    <property type="entry name" value="Probable inorganic polyphosphate/atp-NAD kinase, domain 1"/>
    <property type="match status" value="1"/>
</dbReference>
<dbReference type="Pfam" id="PF19279">
    <property type="entry name" value="YegS_C"/>
    <property type="match status" value="1"/>
</dbReference>
<dbReference type="Pfam" id="PF00782">
    <property type="entry name" value="DSPc"/>
    <property type="match status" value="1"/>
</dbReference>
<dbReference type="Gene3D" id="3.90.190.10">
    <property type="entry name" value="Protein tyrosine phosphatase superfamily"/>
    <property type="match status" value="1"/>
</dbReference>
<dbReference type="SMART" id="SM00046">
    <property type="entry name" value="DAGKc"/>
    <property type="match status" value="1"/>
</dbReference>
<dbReference type="GO" id="GO:0019242">
    <property type="term" value="P:methylglyoxal biosynthetic process"/>
    <property type="evidence" value="ECO:0007669"/>
    <property type="project" value="InterPro"/>
</dbReference>
<dbReference type="PROSITE" id="PS50146">
    <property type="entry name" value="DAGK"/>
    <property type="match status" value="1"/>
</dbReference>
<dbReference type="InterPro" id="IPR045540">
    <property type="entry name" value="YegS/DAGK_C"/>
</dbReference>
<dbReference type="PATRIC" id="fig|1315283.4.peg.3559"/>
<name>A0A0U2WNM8_9GAMM</name>
<dbReference type="InterPro" id="IPR020422">
    <property type="entry name" value="TYR_PHOSPHATASE_DUAL_dom"/>
</dbReference>